<comment type="caution">
    <text evidence="2">The sequence shown here is derived from an EMBL/GenBank/DDBJ whole genome shotgun (WGS) entry which is preliminary data.</text>
</comment>
<gene>
    <name evidence="2" type="ORF">H9660_11080</name>
</gene>
<dbReference type="EMBL" id="JACSQZ010000041">
    <property type="protein sequence ID" value="MBD7915688.1"/>
    <property type="molecule type" value="Genomic_DNA"/>
</dbReference>
<sequence length="73" mass="8339">MKFDWTRFKNYGLWVSVLALIPMILSSFGVKVVPEEYQAISNTILAILVALGIISNPTTQRKWYSDDKDDSNE</sequence>
<organism evidence="2 3">
    <name type="scientific">Clostridium gallinarum</name>
    <dbReference type="NCBI Taxonomy" id="2762246"/>
    <lineage>
        <taxon>Bacteria</taxon>
        <taxon>Bacillati</taxon>
        <taxon>Bacillota</taxon>
        <taxon>Clostridia</taxon>
        <taxon>Eubacteriales</taxon>
        <taxon>Clostridiaceae</taxon>
        <taxon>Clostridium</taxon>
    </lineage>
</organism>
<name>A0ABR8Q5J4_9CLOT</name>
<dbReference type="Proteomes" id="UP000640335">
    <property type="component" value="Unassembled WGS sequence"/>
</dbReference>
<feature type="transmembrane region" description="Helical" evidence="1">
    <location>
        <begin position="12"/>
        <end position="33"/>
    </location>
</feature>
<feature type="transmembrane region" description="Helical" evidence="1">
    <location>
        <begin position="39"/>
        <end position="58"/>
    </location>
</feature>
<dbReference type="Pfam" id="PF04531">
    <property type="entry name" value="Phage_holin_1"/>
    <property type="match status" value="1"/>
</dbReference>
<keyword evidence="1" id="KW-0472">Membrane</keyword>
<protein>
    <submittedName>
        <fullName evidence="2">Holin</fullName>
    </submittedName>
</protein>
<accession>A0ABR8Q5J4</accession>
<dbReference type="InterPro" id="IPR006485">
    <property type="entry name" value="Phage-like_holin"/>
</dbReference>
<reference evidence="2 3" key="1">
    <citation type="submission" date="2020-08" db="EMBL/GenBank/DDBJ databases">
        <title>A Genomic Blueprint of the Chicken Gut Microbiome.</title>
        <authorList>
            <person name="Gilroy R."/>
            <person name="Ravi A."/>
            <person name="Getino M."/>
            <person name="Pursley I."/>
            <person name="Horton D.L."/>
            <person name="Alikhan N.-F."/>
            <person name="Baker D."/>
            <person name="Gharbi K."/>
            <person name="Hall N."/>
            <person name="Watson M."/>
            <person name="Adriaenssens E.M."/>
            <person name="Foster-Nyarko E."/>
            <person name="Jarju S."/>
            <person name="Secka A."/>
            <person name="Antonio M."/>
            <person name="Oren A."/>
            <person name="Chaudhuri R."/>
            <person name="La Ragione R.M."/>
            <person name="Hildebrand F."/>
            <person name="Pallen M.J."/>
        </authorList>
    </citation>
    <scope>NUCLEOTIDE SEQUENCE [LARGE SCALE GENOMIC DNA]</scope>
    <source>
        <strain evidence="2 3">Sa3CUN1</strain>
    </source>
</reference>
<keyword evidence="3" id="KW-1185">Reference proteome</keyword>
<evidence type="ECO:0000256" key="1">
    <source>
        <dbReference type="SAM" id="Phobius"/>
    </source>
</evidence>
<dbReference type="RefSeq" id="WP_191750444.1">
    <property type="nucleotide sequence ID" value="NZ_JACSQZ010000041.1"/>
</dbReference>
<keyword evidence="1" id="KW-1133">Transmembrane helix</keyword>
<keyword evidence="1" id="KW-0812">Transmembrane</keyword>
<evidence type="ECO:0000313" key="2">
    <source>
        <dbReference type="EMBL" id="MBD7915688.1"/>
    </source>
</evidence>
<proteinExistence type="predicted"/>
<evidence type="ECO:0000313" key="3">
    <source>
        <dbReference type="Proteomes" id="UP000640335"/>
    </source>
</evidence>